<sequence>MNRQIEVFTAGCPVCEPVVKMVKEMACDSCEVTVYNTVEQCDEKVCVDKMKEYNINSLPAVAVNGKLLSCCKNRGVNKDELIAAGVGKAI</sequence>
<dbReference type="InterPro" id="IPR036249">
    <property type="entry name" value="Thioredoxin-like_sf"/>
</dbReference>
<dbReference type="SUPFAM" id="SSF52833">
    <property type="entry name" value="Thioredoxin-like"/>
    <property type="match status" value="1"/>
</dbReference>
<dbReference type="AlphaFoldDB" id="A0A2G1VLV4"/>
<comment type="caution">
    <text evidence="2">The sequence shown here is derived from an EMBL/GenBank/DDBJ whole genome shotgun (WGS) entry which is preliminary data.</text>
</comment>
<dbReference type="OrthoDB" id="2080764at2"/>
<proteinExistence type="predicted"/>
<organism evidence="2 3">
    <name type="scientific">Leeuwenhoekiella nanhaiensis</name>
    <dbReference type="NCBI Taxonomy" id="1655491"/>
    <lineage>
        <taxon>Bacteria</taxon>
        <taxon>Pseudomonadati</taxon>
        <taxon>Bacteroidota</taxon>
        <taxon>Flavobacteriia</taxon>
        <taxon>Flavobacteriales</taxon>
        <taxon>Flavobacteriaceae</taxon>
        <taxon>Leeuwenhoekiella</taxon>
    </lineage>
</organism>
<dbReference type="Proteomes" id="UP000229433">
    <property type="component" value="Unassembled WGS sequence"/>
</dbReference>
<protein>
    <submittedName>
        <fullName evidence="2">Glutaredoxin</fullName>
    </submittedName>
</protein>
<dbReference type="InterPro" id="IPR012336">
    <property type="entry name" value="Thioredoxin-like_fold"/>
</dbReference>
<reference evidence="2 3" key="1">
    <citation type="submission" date="2017-08" db="EMBL/GenBank/DDBJ databases">
        <title>The whole genome shortgun sequences of strain Leeuwenhoekiella nanhaiensis G18 from the South China Sea.</title>
        <authorList>
            <person name="Liu Q."/>
        </authorList>
    </citation>
    <scope>NUCLEOTIDE SEQUENCE [LARGE SCALE GENOMIC DNA]</scope>
    <source>
        <strain evidence="2 3">G18</strain>
    </source>
</reference>
<evidence type="ECO:0000313" key="2">
    <source>
        <dbReference type="EMBL" id="PHQ27745.1"/>
    </source>
</evidence>
<name>A0A2G1VLV4_9FLAO</name>
<gene>
    <name evidence="2" type="ORF">CJ305_18400</name>
</gene>
<evidence type="ECO:0000313" key="3">
    <source>
        <dbReference type="Proteomes" id="UP000229433"/>
    </source>
</evidence>
<dbReference type="EMBL" id="NQXA01000032">
    <property type="protein sequence ID" value="PHQ27745.1"/>
    <property type="molecule type" value="Genomic_DNA"/>
</dbReference>
<dbReference type="Pfam" id="PF13192">
    <property type="entry name" value="Thioredoxin_3"/>
    <property type="match status" value="1"/>
</dbReference>
<dbReference type="RefSeq" id="WP_099647740.1">
    <property type="nucleotide sequence ID" value="NZ_KZ319311.1"/>
</dbReference>
<feature type="domain" description="Thioredoxin-like fold" evidence="1">
    <location>
        <begin position="4"/>
        <end position="68"/>
    </location>
</feature>
<evidence type="ECO:0000259" key="1">
    <source>
        <dbReference type="Pfam" id="PF13192"/>
    </source>
</evidence>
<keyword evidence="3" id="KW-1185">Reference proteome</keyword>
<dbReference type="Gene3D" id="3.40.30.10">
    <property type="entry name" value="Glutaredoxin"/>
    <property type="match status" value="1"/>
</dbReference>
<accession>A0A2G1VLV4</accession>